<dbReference type="SUPFAM" id="SSF46894">
    <property type="entry name" value="C-terminal effector domain of the bipartite response regulators"/>
    <property type="match status" value="1"/>
</dbReference>
<dbReference type="SUPFAM" id="SSF48452">
    <property type="entry name" value="TPR-like"/>
    <property type="match status" value="1"/>
</dbReference>
<dbReference type="Pfam" id="PF03704">
    <property type="entry name" value="BTAD"/>
    <property type="match status" value="1"/>
</dbReference>
<dbReference type="InterPro" id="IPR016032">
    <property type="entry name" value="Sig_transdc_resp-reg_C-effctor"/>
</dbReference>
<dbReference type="Proteomes" id="UP001183629">
    <property type="component" value="Unassembled WGS sequence"/>
</dbReference>
<evidence type="ECO:0000256" key="5">
    <source>
        <dbReference type="SAM" id="MobiDB-lite"/>
    </source>
</evidence>
<dbReference type="SMART" id="SM01043">
    <property type="entry name" value="BTAD"/>
    <property type="match status" value="1"/>
</dbReference>
<dbReference type="Gene3D" id="1.25.40.10">
    <property type="entry name" value="Tetratricopeptide repeat domain"/>
    <property type="match status" value="1"/>
</dbReference>
<dbReference type="PANTHER" id="PTHR35807">
    <property type="entry name" value="TRANSCRIPTIONAL REGULATOR REDD-RELATED"/>
    <property type="match status" value="1"/>
</dbReference>
<dbReference type="AlphaFoldDB" id="A0AAE3ZKR5"/>
<feature type="compositionally biased region" description="Low complexity" evidence="5">
    <location>
        <begin position="269"/>
        <end position="293"/>
    </location>
</feature>
<evidence type="ECO:0000256" key="3">
    <source>
        <dbReference type="ARBA" id="ARBA00023125"/>
    </source>
</evidence>
<sequence>MEPLFAVLGPLAVTGTDGTVVPLPPGRRRTLLAALLRGRNRWVDNDTLAAALWERTDYPSSISGSIKTYIHQLRKILPPGTDGEARLAGRGGAYRLTVADGELDADVFTALAEAGVAALGRGDPAEAALLEQRALALWRGDPEEDALDTVTVRHLDELRWTARYALADALIATGEPAEAIALARAMLTEDRLREPAWERLVVAQRAAGWQVDALASYEAARVLLLDTFGAEPGSRLREAYRALLAETADRPVPASGPRSAVAVADAPVRAHPAPAPHAAGPSGSRPSGPGVPASNGSGSGAPVSRVPGPGAPAVPSPVPAAPRRRPAGTDGRRVPAALLALVVAGVLVLAGGSATVAGRGLPQTGGVAGGAAAAPKILFGLGPDPVRARKSPLMQSGVGMVTTWYHKQGDLDRFEGWRADVIPQTYASGLAMHVIVGTWEDGESVDTRFGHACGQPYPLSDEFVPDMRRLAAAFAGPADGPPLYVSMFSGLQHLTCADNGYLDDPATTNYYLALKERYTELMRVMRAAAPNLRIALNWDGWNASHDDPENGAGRSMFQYFVEVMRASDFQSFGAFTEDGNAEHIAQMVGVLGEHGPVMVSHYGPHEDSLAVYRDDLHRTFPPDVLARLVADGLFAFSFKDPDLQRESPELMTLTSGIVQDYGQFPPVR</sequence>
<dbReference type="InterPro" id="IPR001867">
    <property type="entry name" value="OmpR/PhoB-type_DNA-bd"/>
</dbReference>
<dbReference type="PANTHER" id="PTHR35807:SF1">
    <property type="entry name" value="TRANSCRIPTIONAL REGULATOR REDD"/>
    <property type="match status" value="1"/>
</dbReference>
<feature type="domain" description="OmpR/PhoB-type" evidence="6">
    <location>
        <begin position="18"/>
        <end position="96"/>
    </location>
</feature>
<keyword evidence="2" id="KW-0805">Transcription regulation</keyword>
<evidence type="ECO:0000313" key="9">
    <source>
        <dbReference type="Proteomes" id="UP001183629"/>
    </source>
</evidence>
<organism evidence="8 9">
    <name type="scientific">Catenuloplanes niger</name>
    <dbReference type="NCBI Taxonomy" id="587534"/>
    <lineage>
        <taxon>Bacteria</taxon>
        <taxon>Bacillati</taxon>
        <taxon>Actinomycetota</taxon>
        <taxon>Actinomycetes</taxon>
        <taxon>Micromonosporales</taxon>
        <taxon>Micromonosporaceae</taxon>
        <taxon>Catenuloplanes</taxon>
    </lineage>
</organism>
<comment type="similarity">
    <text evidence="1">Belongs to the AfsR/DnrI/RedD regulatory family.</text>
</comment>
<dbReference type="GO" id="GO:0000160">
    <property type="term" value="P:phosphorelay signal transduction system"/>
    <property type="evidence" value="ECO:0007669"/>
    <property type="project" value="InterPro"/>
</dbReference>
<dbReference type="SMART" id="SM00862">
    <property type="entry name" value="Trans_reg_C"/>
    <property type="match status" value="1"/>
</dbReference>
<protein>
    <submittedName>
        <fullName evidence="8">DNA-binding SARP family transcriptional activator</fullName>
    </submittedName>
</protein>
<dbReference type="InterPro" id="IPR036388">
    <property type="entry name" value="WH-like_DNA-bd_sf"/>
</dbReference>
<feature type="domain" description="Bacterial transcriptional activator" evidence="7">
    <location>
        <begin position="103"/>
        <end position="244"/>
    </location>
</feature>
<dbReference type="InterPro" id="IPR011990">
    <property type="entry name" value="TPR-like_helical_dom_sf"/>
</dbReference>
<evidence type="ECO:0000256" key="2">
    <source>
        <dbReference type="ARBA" id="ARBA00023015"/>
    </source>
</evidence>
<gene>
    <name evidence="8" type="ORF">J2S44_000685</name>
</gene>
<dbReference type="GO" id="GO:0003677">
    <property type="term" value="F:DNA binding"/>
    <property type="evidence" value="ECO:0007669"/>
    <property type="project" value="UniProtKB-KW"/>
</dbReference>
<feature type="compositionally biased region" description="Pro residues" evidence="5">
    <location>
        <begin position="309"/>
        <end position="320"/>
    </location>
</feature>
<evidence type="ECO:0000259" key="7">
    <source>
        <dbReference type="SMART" id="SM01043"/>
    </source>
</evidence>
<dbReference type="EMBL" id="JAVDYC010000001">
    <property type="protein sequence ID" value="MDR7320435.1"/>
    <property type="molecule type" value="Genomic_DNA"/>
</dbReference>
<name>A0AAE3ZKR5_9ACTN</name>
<keyword evidence="3 8" id="KW-0238">DNA-binding</keyword>
<comment type="caution">
    <text evidence="8">The sequence shown here is derived from an EMBL/GenBank/DDBJ whole genome shotgun (WGS) entry which is preliminary data.</text>
</comment>
<evidence type="ECO:0000256" key="4">
    <source>
        <dbReference type="ARBA" id="ARBA00023163"/>
    </source>
</evidence>
<accession>A0AAE3ZKR5</accession>
<dbReference type="RefSeq" id="WP_310408938.1">
    <property type="nucleotide sequence ID" value="NZ_JAVDYC010000001.1"/>
</dbReference>
<dbReference type="InterPro" id="IPR051677">
    <property type="entry name" value="AfsR-DnrI-RedD_regulator"/>
</dbReference>
<proteinExistence type="inferred from homology"/>
<dbReference type="CDD" id="cd15831">
    <property type="entry name" value="BTAD"/>
    <property type="match status" value="1"/>
</dbReference>
<keyword evidence="4" id="KW-0804">Transcription</keyword>
<keyword evidence="9" id="KW-1185">Reference proteome</keyword>
<evidence type="ECO:0000313" key="8">
    <source>
        <dbReference type="EMBL" id="MDR7320435.1"/>
    </source>
</evidence>
<evidence type="ECO:0000256" key="1">
    <source>
        <dbReference type="ARBA" id="ARBA00005820"/>
    </source>
</evidence>
<dbReference type="GO" id="GO:0006355">
    <property type="term" value="P:regulation of DNA-templated transcription"/>
    <property type="evidence" value="ECO:0007669"/>
    <property type="project" value="InterPro"/>
</dbReference>
<dbReference type="Gene3D" id="1.10.10.10">
    <property type="entry name" value="Winged helix-like DNA-binding domain superfamily/Winged helix DNA-binding domain"/>
    <property type="match status" value="1"/>
</dbReference>
<feature type="region of interest" description="Disordered" evidence="5">
    <location>
        <begin position="269"/>
        <end position="330"/>
    </location>
</feature>
<reference evidence="8 9" key="1">
    <citation type="submission" date="2023-07" db="EMBL/GenBank/DDBJ databases">
        <title>Sequencing the genomes of 1000 actinobacteria strains.</title>
        <authorList>
            <person name="Klenk H.-P."/>
        </authorList>
    </citation>
    <scope>NUCLEOTIDE SEQUENCE [LARGE SCALE GENOMIC DNA]</scope>
    <source>
        <strain evidence="8 9">DSM 44711</strain>
    </source>
</reference>
<evidence type="ECO:0000259" key="6">
    <source>
        <dbReference type="SMART" id="SM00862"/>
    </source>
</evidence>
<dbReference type="InterPro" id="IPR005158">
    <property type="entry name" value="BTAD"/>
</dbReference>